<evidence type="ECO:0000256" key="1">
    <source>
        <dbReference type="ARBA" id="ARBA00023604"/>
    </source>
</evidence>
<reference evidence="3" key="1">
    <citation type="journal article" date="2014" name="BMC Genomics">
        <title>Genome characteristics reveal the impact of lichenization on lichen-forming fungus Endocarpon pusillum Hedwig (Verrucariales, Ascomycota).</title>
        <authorList>
            <person name="Wang Y.-Y."/>
            <person name="Liu B."/>
            <person name="Zhang X.-Y."/>
            <person name="Zhou Q.-M."/>
            <person name="Zhang T."/>
            <person name="Li H."/>
            <person name="Yu Y.-F."/>
            <person name="Zhang X.-L."/>
            <person name="Hao X.-Y."/>
            <person name="Wang M."/>
            <person name="Wang L."/>
            <person name="Wei J.-C."/>
        </authorList>
    </citation>
    <scope>NUCLEOTIDE SEQUENCE [LARGE SCALE GENOMIC DNA]</scope>
    <source>
        <strain evidence="3">Z07020 / HMAS-L-300199</strain>
    </source>
</reference>
<dbReference type="PANTHER" id="PTHR34598:SF3">
    <property type="entry name" value="OXIDOREDUCTASE AN1597"/>
    <property type="match status" value="1"/>
</dbReference>
<dbReference type="Proteomes" id="UP000019373">
    <property type="component" value="Unassembled WGS sequence"/>
</dbReference>
<dbReference type="HOGENOM" id="CLU_042688_0_0_1"/>
<evidence type="ECO:0000313" key="2">
    <source>
        <dbReference type="EMBL" id="ERF71225.1"/>
    </source>
</evidence>
<dbReference type="EMBL" id="KE721230">
    <property type="protein sequence ID" value="ERF71225.1"/>
    <property type="molecule type" value="Genomic_DNA"/>
</dbReference>
<name>U1HLS7_ENDPU</name>
<keyword evidence="3" id="KW-1185">Reference proteome</keyword>
<dbReference type="OrthoDB" id="412788at2759"/>
<accession>U1HLS7</accession>
<dbReference type="PANTHER" id="PTHR34598">
    <property type="entry name" value="BLL6449 PROTEIN"/>
    <property type="match status" value="1"/>
</dbReference>
<evidence type="ECO:0000313" key="3">
    <source>
        <dbReference type="Proteomes" id="UP000019373"/>
    </source>
</evidence>
<dbReference type="InterPro" id="IPR044053">
    <property type="entry name" value="AsaB-like"/>
</dbReference>
<dbReference type="eggNOG" id="ENOG502SPKX">
    <property type="taxonomic scope" value="Eukaryota"/>
</dbReference>
<comment type="similarity">
    <text evidence="1">Belongs to the asaB hydroxylase/desaturase family.</text>
</comment>
<dbReference type="RefSeq" id="XP_007803113.1">
    <property type="nucleotide sequence ID" value="XM_007804922.1"/>
</dbReference>
<organism evidence="2 3">
    <name type="scientific">Endocarpon pusillum (strain Z07020 / HMAS-L-300199)</name>
    <name type="common">Lichen-forming fungus</name>
    <dbReference type="NCBI Taxonomy" id="1263415"/>
    <lineage>
        <taxon>Eukaryota</taxon>
        <taxon>Fungi</taxon>
        <taxon>Dikarya</taxon>
        <taxon>Ascomycota</taxon>
        <taxon>Pezizomycotina</taxon>
        <taxon>Eurotiomycetes</taxon>
        <taxon>Chaetothyriomycetidae</taxon>
        <taxon>Verrucariales</taxon>
        <taxon>Verrucariaceae</taxon>
        <taxon>Endocarpon</taxon>
    </lineage>
</organism>
<gene>
    <name evidence="2" type="ORF">EPUS_08143</name>
</gene>
<dbReference type="NCBIfam" id="NF041278">
    <property type="entry name" value="CmcJ_NvfI_EfuI"/>
    <property type="match status" value="1"/>
</dbReference>
<protein>
    <recommendedName>
        <fullName evidence="4">Methyltransferase</fullName>
    </recommendedName>
</protein>
<evidence type="ECO:0008006" key="4">
    <source>
        <dbReference type="Google" id="ProtNLM"/>
    </source>
</evidence>
<sequence>MPGEVVDVGRKGFDSDGGLEETEGADSYVLASMKFLQWQSLYEVEKPFQIFINIPSHVEDKRTTNLVFEDNQLKVKDVRASETNFSLDQHGFMYCNHETALRDFTNRRHVEESYLPEVESLLRQEADGVDEVFFFDWRLRKNAPEVEGAVIDLNDLTEWLRPAMHVHVDQSPAAVLNRIQLQLSKDADRLLRGRVRVLNVWRPLIDCVEDWPLAVCDGTTVETSDLVEADHVRRQYTGSTLYVKFNPRQKFYHMSKQRRNEVLIFKNFDSDLSKPASFAPHASFCNPHTPEIFIPRQSIEVRALVFTKAALEI</sequence>
<dbReference type="GeneID" id="19242994"/>
<dbReference type="AlphaFoldDB" id="U1HLS7"/>
<dbReference type="OMA" id="QRRFRII"/>
<dbReference type="GO" id="GO:0016491">
    <property type="term" value="F:oxidoreductase activity"/>
    <property type="evidence" value="ECO:0007669"/>
    <property type="project" value="InterPro"/>
</dbReference>
<proteinExistence type="inferred from homology"/>